<dbReference type="EMBL" id="BKCJ011158665">
    <property type="protein sequence ID" value="GFC96182.1"/>
    <property type="molecule type" value="Genomic_DNA"/>
</dbReference>
<evidence type="ECO:0000313" key="1">
    <source>
        <dbReference type="EMBL" id="GFC96182.1"/>
    </source>
</evidence>
<proteinExistence type="predicted"/>
<feature type="non-terminal residue" evidence="1">
    <location>
        <position position="1"/>
    </location>
</feature>
<gene>
    <name evidence="1" type="ORF">Tci_868152</name>
</gene>
<accession>A0A699SF92</accession>
<name>A0A699SF92_TANCI</name>
<sequence>QTPGSRISNLLAMGTSFTGNGNLYCQWELSPGSGNALCILFPTQATAQSNQNFHLNEMEKIRRMNYVSLKAIHNQIDMMNTASTLGSGSILGNTVANPKGKLKAITTRSGLATDGPTVPTHTKSVNPEEDECVKETYTDPDLAEYTIKVLPPPVQKPKPLIQRHFVLHTRDSPLPYIPYPSRMLKQKQQEKDDI</sequence>
<comment type="caution">
    <text evidence="1">The sequence shown here is derived from an EMBL/GenBank/DDBJ whole genome shotgun (WGS) entry which is preliminary data.</text>
</comment>
<organism evidence="1">
    <name type="scientific">Tanacetum cinerariifolium</name>
    <name type="common">Dalmatian daisy</name>
    <name type="synonym">Chrysanthemum cinerariifolium</name>
    <dbReference type="NCBI Taxonomy" id="118510"/>
    <lineage>
        <taxon>Eukaryota</taxon>
        <taxon>Viridiplantae</taxon>
        <taxon>Streptophyta</taxon>
        <taxon>Embryophyta</taxon>
        <taxon>Tracheophyta</taxon>
        <taxon>Spermatophyta</taxon>
        <taxon>Magnoliopsida</taxon>
        <taxon>eudicotyledons</taxon>
        <taxon>Gunneridae</taxon>
        <taxon>Pentapetalae</taxon>
        <taxon>asterids</taxon>
        <taxon>campanulids</taxon>
        <taxon>Asterales</taxon>
        <taxon>Asteraceae</taxon>
        <taxon>Asteroideae</taxon>
        <taxon>Anthemideae</taxon>
        <taxon>Anthemidinae</taxon>
        <taxon>Tanacetum</taxon>
    </lineage>
</organism>
<evidence type="ECO:0008006" key="2">
    <source>
        <dbReference type="Google" id="ProtNLM"/>
    </source>
</evidence>
<protein>
    <recommendedName>
        <fullName evidence="2">Reverse transcriptase domain-containing protein</fullName>
    </recommendedName>
</protein>
<dbReference type="AlphaFoldDB" id="A0A699SF92"/>
<reference evidence="1" key="1">
    <citation type="journal article" date="2019" name="Sci. Rep.">
        <title>Draft genome of Tanacetum cinerariifolium, the natural source of mosquito coil.</title>
        <authorList>
            <person name="Yamashiro T."/>
            <person name="Shiraishi A."/>
            <person name="Satake H."/>
            <person name="Nakayama K."/>
        </authorList>
    </citation>
    <scope>NUCLEOTIDE SEQUENCE</scope>
</reference>